<organism evidence="2 3">
    <name type="scientific">Fusarium avenaceum</name>
    <dbReference type="NCBI Taxonomy" id="40199"/>
    <lineage>
        <taxon>Eukaryota</taxon>
        <taxon>Fungi</taxon>
        <taxon>Dikarya</taxon>
        <taxon>Ascomycota</taxon>
        <taxon>Pezizomycotina</taxon>
        <taxon>Sordariomycetes</taxon>
        <taxon>Hypocreomycetidae</taxon>
        <taxon>Hypocreales</taxon>
        <taxon>Nectriaceae</taxon>
        <taxon>Fusarium</taxon>
        <taxon>Fusarium tricinctum species complex</taxon>
    </lineage>
</organism>
<name>A0A9P7H3B4_9HYPO</name>
<feature type="compositionally biased region" description="Polar residues" evidence="1">
    <location>
        <begin position="619"/>
        <end position="635"/>
    </location>
</feature>
<evidence type="ECO:0008006" key="4">
    <source>
        <dbReference type="Google" id="ProtNLM"/>
    </source>
</evidence>
<keyword evidence="3" id="KW-1185">Reference proteome</keyword>
<evidence type="ECO:0000313" key="3">
    <source>
        <dbReference type="Proteomes" id="UP000782241"/>
    </source>
</evidence>
<dbReference type="PANTHER" id="PTHR37538">
    <property type="entry name" value="BTB DOMAIN-CONTAINING PROTEIN"/>
    <property type="match status" value="1"/>
</dbReference>
<comment type="caution">
    <text evidence="2">The sequence shown here is derived from an EMBL/GenBank/DDBJ whole genome shotgun (WGS) entry which is preliminary data.</text>
</comment>
<evidence type="ECO:0000256" key="1">
    <source>
        <dbReference type="SAM" id="MobiDB-lite"/>
    </source>
</evidence>
<dbReference type="Proteomes" id="UP000782241">
    <property type="component" value="Unassembled WGS sequence"/>
</dbReference>
<evidence type="ECO:0000313" key="2">
    <source>
        <dbReference type="EMBL" id="KAG5662072.1"/>
    </source>
</evidence>
<dbReference type="AlphaFoldDB" id="A0A9P7H3B4"/>
<dbReference type="PANTHER" id="PTHR37538:SF1">
    <property type="entry name" value="BTB DOMAIN-CONTAINING PROTEIN"/>
    <property type="match status" value="1"/>
</dbReference>
<accession>A0A9P7H3B4</accession>
<feature type="region of interest" description="Disordered" evidence="1">
    <location>
        <begin position="486"/>
        <end position="513"/>
    </location>
</feature>
<feature type="compositionally biased region" description="Polar residues" evidence="1">
    <location>
        <begin position="250"/>
        <end position="261"/>
    </location>
</feature>
<gene>
    <name evidence="2" type="ORF">KAF25_004311</name>
</gene>
<sequence>MSSCIPNSLPPDTLIISMMEAEKDNRPTESPYGSEICAVYFQEGPLYINRELLRQSNALLSAVTEAKPYPFNSKHVNLKDISLETGHVIIHYLVTNTYQCLKPGEEAMETRNAWEFFTAICVYKAAGTLSLNQLRELAREEIVRLGDKLELSTLIKVIDISISSLKDLPGITAYIESRLLSFYKESPSDKVSRLLTDIGIPDTLNKVLLRSVVLMKASERSQAAEPTVQHVAAGRSYDCNGFHSTRKTTDNTQDSSNAAQTSRDRSFGRPFGQSGDETDQSSNVACPLTPSSTHSITIRRSKEYNNTIHRHEPRHINMTSTKNMICTESPYSSPILKINFVNFDGGKNFIFTHRDILLRAPAFSTLVLELYNNNNTLTACPELMGICFNAFNVIYHYLNTGRYQCLKPLEGTDADRWLHGFETALDVHRSATNINLPSLRDLACVELAKISTNMRLESIFRAMGELKVTLADFPTLATCIKTREMHAKEQRSRQEANTALSTHQPPDPRVQRALEDAKRSEIEKFEFKEHRNHTERLGAAMGCFADNPMKLTTAASDRLATTRAFAEAGKAGSEEKLQQTGERSDKERTWAITDEAPLISSRKTRQPLQGRERDDRAVQSRNASSRGGDLSQSVYQLPPPRSHNFTAVNTTKSSTEDTPVADTDGPHLVAPRDVNTVSDDWDILSPTEVSEEEDFDLRSLAISRLNASNKRKSDAAKDNDKQ</sequence>
<reference evidence="2" key="1">
    <citation type="submission" date="2021-04" db="EMBL/GenBank/DDBJ databases">
        <title>Draft genome of Fusarium avenaceum strain F156N33, isolated from an atmospheric sample in Virginia.</title>
        <authorList>
            <person name="Yang S."/>
            <person name="Vinatzer B.A."/>
            <person name="Coleman J."/>
        </authorList>
    </citation>
    <scope>NUCLEOTIDE SEQUENCE</scope>
    <source>
        <strain evidence="2">F156N33</strain>
    </source>
</reference>
<dbReference type="EMBL" id="JAGPUO010000006">
    <property type="protein sequence ID" value="KAG5662072.1"/>
    <property type="molecule type" value="Genomic_DNA"/>
</dbReference>
<proteinExistence type="predicted"/>
<feature type="region of interest" description="Disordered" evidence="1">
    <location>
        <begin position="567"/>
        <end position="673"/>
    </location>
</feature>
<feature type="region of interest" description="Disordered" evidence="1">
    <location>
        <begin position="242"/>
        <end position="300"/>
    </location>
</feature>
<feature type="compositionally biased region" description="Polar residues" evidence="1">
    <location>
        <begin position="280"/>
        <end position="298"/>
    </location>
</feature>
<feature type="compositionally biased region" description="Basic and acidic residues" evidence="1">
    <location>
        <begin position="572"/>
        <end position="589"/>
    </location>
</feature>
<protein>
    <recommendedName>
        <fullName evidence="4">BTB domain-containing protein</fullName>
    </recommendedName>
</protein>
<feature type="compositionally biased region" description="Polar residues" evidence="1">
    <location>
        <begin position="643"/>
        <end position="657"/>
    </location>
</feature>
<feature type="compositionally biased region" description="Polar residues" evidence="1">
    <location>
        <begin position="495"/>
        <end position="504"/>
    </location>
</feature>